<dbReference type="Gene3D" id="3.40.1350.10">
    <property type="match status" value="1"/>
</dbReference>
<dbReference type="Pfam" id="PF13588">
    <property type="entry name" value="HSDR_N_2"/>
    <property type="match status" value="1"/>
</dbReference>
<gene>
    <name evidence="2" type="ORF">KACHI17_01680</name>
</gene>
<proteinExistence type="predicted"/>
<evidence type="ECO:0000259" key="1">
    <source>
        <dbReference type="Pfam" id="PF13588"/>
    </source>
</evidence>
<dbReference type="GO" id="GO:0003676">
    <property type="term" value="F:nucleic acid binding"/>
    <property type="evidence" value="ECO:0007669"/>
    <property type="project" value="InterPro"/>
</dbReference>
<sequence length="94" mass="10941">MNYPASLIAIEKEIQMGELKKRFDILVYKNDHPWLLIECKEMNTPIDEVVMQQLLRYQTVVQASYLIVTNGNDTRGIGRENDQLITLNTIPVYQ</sequence>
<reference evidence="2" key="1">
    <citation type="submission" date="2024-02" db="EMBL/GenBank/DDBJ databases">
        <title>Sediminibacterium planktonica sp. nov. and Sediminibacterium longus sp. nov., isolated from surface lake and river water.</title>
        <authorList>
            <person name="Watanabe K."/>
            <person name="Takemine S."/>
            <person name="Ishii Y."/>
            <person name="Ogata Y."/>
            <person name="Shindo C."/>
            <person name="Suda W."/>
        </authorList>
    </citation>
    <scope>NUCLEOTIDE SEQUENCE</scope>
    <source>
        <strain evidence="2">KACHI17</strain>
    </source>
</reference>
<protein>
    <recommendedName>
        <fullName evidence="1">Type I restriction enzyme R protein N-terminal domain-containing protein</fullName>
    </recommendedName>
</protein>
<dbReference type="AlphaFoldDB" id="A0AAT9GF69"/>
<dbReference type="InterPro" id="IPR029464">
    <property type="entry name" value="HSDR_N"/>
</dbReference>
<accession>A0AAT9GF69</accession>
<evidence type="ECO:0000313" key="2">
    <source>
        <dbReference type="EMBL" id="BFG69287.1"/>
    </source>
</evidence>
<dbReference type="InterPro" id="IPR011856">
    <property type="entry name" value="tRNA_endonuc-like_dom_sf"/>
</dbReference>
<dbReference type="EMBL" id="AP029612">
    <property type="protein sequence ID" value="BFG69287.1"/>
    <property type="molecule type" value="Genomic_DNA"/>
</dbReference>
<feature type="domain" description="Type I restriction enzyme R protein N-terminal" evidence="1">
    <location>
        <begin position="2"/>
        <end position="91"/>
    </location>
</feature>
<organism evidence="2">
    <name type="scientific">Sediminibacterium sp. KACHI17</name>
    <dbReference type="NCBI Taxonomy" id="1751071"/>
    <lineage>
        <taxon>Bacteria</taxon>
        <taxon>Pseudomonadati</taxon>
        <taxon>Bacteroidota</taxon>
        <taxon>Chitinophagia</taxon>
        <taxon>Chitinophagales</taxon>
        <taxon>Chitinophagaceae</taxon>
        <taxon>Sediminibacterium</taxon>
    </lineage>
</organism>
<name>A0AAT9GF69_9BACT</name>